<gene>
    <name evidence="1" type="ORF">FHK87_06525</name>
</gene>
<dbReference type="OrthoDB" id="9798250at2"/>
<protein>
    <submittedName>
        <fullName evidence="1">DUF2064 domain-containing protein</fullName>
    </submittedName>
</protein>
<dbReference type="PANTHER" id="PTHR36529:SF1">
    <property type="entry name" value="GLYCOSYLTRANSFERASE"/>
    <property type="match status" value="1"/>
</dbReference>
<dbReference type="InterPro" id="IPR029044">
    <property type="entry name" value="Nucleotide-diphossugar_trans"/>
</dbReference>
<keyword evidence="2" id="KW-1185">Reference proteome</keyword>
<dbReference type="InterPro" id="IPR018641">
    <property type="entry name" value="Trfase_1_rSAM/seldom-assoc"/>
</dbReference>
<dbReference type="Proteomes" id="UP000315540">
    <property type="component" value="Unassembled WGS sequence"/>
</dbReference>
<sequence>MNQKTAILVFANSSEEEIRHKPISGGKQLFSALNAHTQHIVKSTALPYFVYTENEQQGHTFGERFVNAIQDIYDKGFENVITIGNDTPHLQKKHLLETVKQLKSNTFVLGPSTDGGFYLMGLHKSQFKIDVLLRLPWQSRELSDCIQRWIRQSKIEVISLEVLEDIDTVKDLKSVFDSFKTLPRELITIIQKILNHNTQCINTCAHYVYSYHILPFFNKGSPFITFA</sequence>
<dbReference type="EMBL" id="VFWZ01000002">
    <property type="protein sequence ID" value="TPN87238.1"/>
    <property type="molecule type" value="Genomic_DNA"/>
</dbReference>
<accession>A0A504JHF1</accession>
<dbReference type="Pfam" id="PF09837">
    <property type="entry name" value="DUF2064"/>
    <property type="match status" value="1"/>
</dbReference>
<dbReference type="Gene3D" id="3.90.550.10">
    <property type="entry name" value="Spore Coat Polysaccharide Biosynthesis Protein SpsA, Chain A"/>
    <property type="match status" value="1"/>
</dbReference>
<proteinExistence type="predicted"/>
<comment type="caution">
    <text evidence="1">The sequence shown here is derived from an EMBL/GenBank/DDBJ whole genome shotgun (WGS) entry which is preliminary data.</text>
</comment>
<dbReference type="PANTHER" id="PTHR36529">
    <property type="entry name" value="SLL1095 PROTEIN"/>
    <property type="match status" value="1"/>
</dbReference>
<name>A0A504JHF1_9FLAO</name>
<reference evidence="1 2" key="1">
    <citation type="submission" date="2019-06" db="EMBL/GenBank/DDBJ databases">
        <authorList>
            <person name="Meng X."/>
        </authorList>
    </citation>
    <scope>NUCLEOTIDE SEQUENCE [LARGE SCALE GENOMIC DNA]</scope>
    <source>
        <strain evidence="1 2">M625</strain>
    </source>
</reference>
<dbReference type="AlphaFoldDB" id="A0A504JHF1"/>
<evidence type="ECO:0000313" key="2">
    <source>
        <dbReference type="Proteomes" id="UP000315540"/>
    </source>
</evidence>
<dbReference type="RefSeq" id="WP_140591745.1">
    <property type="nucleotide sequence ID" value="NZ_VFWZ01000002.1"/>
</dbReference>
<organism evidence="1 2">
    <name type="scientific">Aquimarina algicola</name>
    <dbReference type="NCBI Taxonomy" id="2589995"/>
    <lineage>
        <taxon>Bacteria</taxon>
        <taxon>Pseudomonadati</taxon>
        <taxon>Bacteroidota</taxon>
        <taxon>Flavobacteriia</taxon>
        <taxon>Flavobacteriales</taxon>
        <taxon>Flavobacteriaceae</taxon>
        <taxon>Aquimarina</taxon>
    </lineage>
</organism>
<evidence type="ECO:0000313" key="1">
    <source>
        <dbReference type="EMBL" id="TPN87238.1"/>
    </source>
</evidence>
<dbReference type="SUPFAM" id="SSF53448">
    <property type="entry name" value="Nucleotide-diphospho-sugar transferases"/>
    <property type="match status" value="1"/>
</dbReference>